<accession>A0A6J5QG82</accession>
<dbReference type="InterPro" id="IPR034154">
    <property type="entry name" value="TOPRIM_DnaG/twinkle"/>
</dbReference>
<dbReference type="GO" id="GO:0003899">
    <property type="term" value="F:DNA-directed RNA polymerase activity"/>
    <property type="evidence" value="ECO:0007669"/>
    <property type="project" value="InterPro"/>
</dbReference>
<dbReference type="InterPro" id="IPR036977">
    <property type="entry name" value="DNA_primase_Znf_CHC2"/>
</dbReference>
<dbReference type="Pfam" id="PF13155">
    <property type="entry name" value="Toprim_2"/>
    <property type="match status" value="1"/>
</dbReference>
<evidence type="ECO:0000313" key="5">
    <source>
        <dbReference type="EMBL" id="CAB4211289.1"/>
    </source>
</evidence>
<dbReference type="Gene3D" id="3.90.580.10">
    <property type="entry name" value="Zinc finger, CHC2-type domain"/>
    <property type="match status" value="1"/>
</dbReference>
<name>A0A6J5QG82_9CAUD</name>
<dbReference type="InterPro" id="IPR002694">
    <property type="entry name" value="Znf_CHC2"/>
</dbReference>
<dbReference type="EMBL" id="LR797258">
    <property type="protein sequence ID" value="CAB4198246.1"/>
    <property type="molecule type" value="Genomic_DNA"/>
</dbReference>
<proteinExistence type="predicted"/>
<dbReference type="EMBL" id="LR797371">
    <property type="protein sequence ID" value="CAB4211289.1"/>
    <property type="molecule type" value="Genomic_DNA"/>
</dbReference>
<dbReference type="GO" id="GO:0008270">
    <property type="term" value="F:zinc ion binding"/>
    <property type="evidence" value="ECO:0007669"/>
    <property type="project" value="InterPro"/>
</dbReference>
<protein>
    <submittedName>
        <fullName evidence="3">Archaeal primase DnaG/twinkle, TOPRIM domain</fullName>
    </submittedName>
</protein>
<dbReference type="EMBL" id="LR798456">
    <property type="protein sequence ID" value="CAB5237985.1"/>
    <property type="molecule type" value="Genomic_DNA"/>
</dbReference>
<feature type="domain" description="Zinc finger CHC2-type" evidence="1">
    <location>
        <begin position="66"/>
        <end position="129"/>
    </location>
</feature>
<dbReference type="GO" id="GO:0003677">
    <property type="term" value="F:DNA binding"/>
    <property type="evidence" value="ECO:0007669"/>
    <property type="project" value="InterPro"/>
</dbReference>
<dbReference type="EMBL" id="LR797025">
    <property type="protein sequence ID" value="CAB4182572.1"/>
    <property type="molecule type" value="Genomic_DNA"/>
</dbReference>
<dbReference type="GO" id="GO:0006260">
    <property type="term" value="P:DNA replication"/>
    <property type="evidence" value="ECO:0007669"/>
    <property type="project" value="InterPro"/>
</dbReference>
<evidence type="ECO:0000313" key="4">
    <source>
        <dbReference type="EMBL" id="CAB4198246.1"/>
    </source>
</evidence>
<organism evidence="3">
    <name type="scientific">uncultured Caudovirales phage</name>
    <dbReference type="NCBI Taxonomy" id="2100421"/>
    <lineage>
        <taxon>Viruses</taxon>
        <taxon>Duplodnaviria</taxon>
        <taxon>Heunggongvirae</taxon>
        <taxon>Uroviricota</taxon>
        <taxon>Caudoviricetes</taxon>
        <taxon>Peduoviridae</taxon>
        <taxon>Maltschvirus</taxon>
        <taxon>Maltschvirus maltsch</taxon>
    </lineage>
</organism>
<sequence length="332" mass="37626">MSATLPISFLSCGELTLPAIKLPFQTNHHPENQGSLTKDQLLGTQGSASESKWESLLKRHGIEPEVSGHELIGDCPFHDCPSFGEGKQKFTMNRQTAEWRCFVCGRSGNQPTFIREIHRNNLAQTTEEQLQALCKLRKHAVDIDELVEMQLALNPLTNEWSLPAWNVEGKIVNLYSYREQFDPLSGKKFMQIQSSPSFSHIPYGIHKLRSAPQRLLWVMEGHWDYLAILGLMRRLKLSNDHDVIAAPGAGTFPSRFLSAFNGRNLIFCFDNDPAGESGRDSILSAMTKNSIMPLSMKYVKWPDHLPEKFDVSDVITKLPQSHRKKEKEKKTP</sequence>
<dbReference type="Pfam" id="PF01807">
    <property type="entry name" value="Zn_ribbon_DnaG"/>
    <property type="match status" value="1"/>
</dbReference>
<reference evidence="3" key="1">
    <citation type="submission" date="2020-05" db="EMBL/GenBank/DDBJ databases">
        <authorList>
            <person name="Chiriac C."/>
            <person name="Salcher M."/>
            <person name="Ghai R."/>
            <person name="Kavagutti S V."/>
        </authorList>
    </citation>
    <scope>NUCLEOTIDE SEQUENCE</scope>
</reference>
<dbReference type="SUPFAM" id="SSF57783">
    <property type="entry name" value="Zinc beta-ribbon"/>
    <property type="match status" value="1"/>
</dbReference>
<evidence type="ECO:0000313" key="2">
    <source>
        <dbReference type="EMBL" id="CAB4176245.1"/>
    </source>
</evidence>
<evidence type="ECO:0000259" key="1">
    <source>
        <dbReference type="Pfam" id="PF01807"/>
    </source>
</evidence>
<dbReference type="CDD" id="cd01029">
    <property type="entry name" value="TOPRIM_primases"/>
    <property type="match status" value="1"/>
</dbReference>
<dbReference type="Gene3D" id="3.40.1360.10">
    <property type="match status" value="1"/>
</dbReference>
<gene>
    <name evidence="3" type="ORF">UFOVP1076_13</name>
    <name evidence="4" type="ORF">UFOVP1314_56</name>
    <name evidence="5" type="ORF">UFOVP1427_14</name>
    <name evidence="6" type="ORF">UFOVP1523_18</name>
    <name evidence="2" type="ORF">UFOVP991_13</name>
</gene>
<dbReference type="EMBL" id="LR796941">
    <property type="protein sequence ID" value="CAB4176245.1"/>
    <property type="molecule type" value="Genomic_DNA"/>
</dbReference>
<dbReference type="SUPFAM" id="SSF56731">
    <property type="entry name" value="DNA primase core"/>
    <property type="match status" value="1"/>
</dbReference>
<evidence type="ECO:0000313" key="3">
    <source>
        <dbReference type="EMBL" id="CAB4182572.1"/>
    </source>
</evidence>
<evidence type="ECO:0000313" key="6">
    <source>
        <dbReference type="EMBL" id="CAB5237985.1"/>
    </source>
</evidence>